<dbReference type="InterPro" id="IPR036412">
    <property type="entry name" value="HAD-like_sf"/>
</dbReference>
<evidence type="ECO:0000259" key="6">
    <source>
        <dbReference type="PROSITE" id="PS50064"/>
    </source>
</evidence>
<dbReference type="NCBIfam" id="TIGR01662">
    <property type="entry name" value="HAD-SF-IIIA"/>
    <property type="match status" value="1"/>
</dbReference>
<dbReference type="GO" id="GO:0008270">
    <property type="term" value="F:zinc ion binding"/>
    <property type="evidence" value="ECO:0007669"/>
    <property type="project" value="UniProtKB-KW"/>
</dbReference>
<dbReference type="InterPro" id="IPR013954">
    <property type="entry name" value="PNK3P"/>
</dbReference>
<dbReference type="GO" id="GO:0005634">
    <property type="term" value="C:nucleus"/>
    <property type="evidence" value="ECO:0007669"/>
    <property type="project" value="UniProtKB-SubCell"/>
</dbReference>
<dbReference type="InterPro" id="IPR036957">
    <property type="entry name" value="Znf_PARP_sf"/>
</dbReference>
<organism evidence="7">
    <name type="scientific">Araucaria cunninghamii</name>
    <name type="common">Hoop pine</name>
    <name type="synonym">Moreton Bay pine</name>
    <dbReference type="NCBI Taxonomy" id="56994"/>
    <lineage>
        <taxon>Eukaryota</taxon>
        <taxon>Viridiplantae</taxon>
        <taxon>Streptophyta</taxon>
        <taxon>Embryophyta</taxon>
        <taxon>Tracheophyta</taxon>
        <taxon>Spermatophyta</taxon>
        <taxon>Pinopsida</taxon>
        <taxon>Pinidae</taxon>
        <taxon>Conifers II</taxon>
        <taxon>Araucariales</taxon>
        <taxon>Araucariaceae</taxon>
        <taxon>Araucaria</taxon>
    </lineage>
</organism>
<dbReference type="Gene3D" id="3.40.50.1000">
    <property type="entry name" value="HAD superfamily/HAD-like"/>
    <property type="match status" value="1"/>
</dbReference>
<comment type="subcellular location">
    <subcellularLocation>
        <location evidence="1">Nucleus</location>
    </subcellularLocation>
</comment>
<sequence>MPPNVVVEYAKSARAACKQCGNNIAKGCIRLGVVSKAAGGFDMTRWHHLQCFKSQIGITSAETIKGFSLLKASDQQSLKSLVADFTKIPGVSETTAAEFKDNEDSHQKVVSSVLGEMHEDGQGTPKKPKLCGGNEDDFLNAFSPSELQSRYKDAILPSKWKAFQTVTILGEVDGLQPSEKIAAFDFDGCLVKTSLKRVGADAWSLQYPSVPEKLQGYHSKGYKLVIFTNESNIERWKNSRQKAIDSKVGRLEGFIKRVKVPMQVFIACGIEGSGDPFRKPKPGMWRLMQRHFNSGIAVDMEQSFYVGDAAGRIKDHSDADISFAKGVGLKFFVPEDIFT</sequence>
<dbReference type="Pfam" id="PF00645">
    <property type="entry name" value="zf-PARP"/>
    <property type="match status" value="1"/>
</dbReference>
<dbReference type="SUPFAM" id="SSF57716">
    <property type="entry name" value="Glucocorticoid receptor-like (DNA-binding domain)"/>
    <property type="match status" value="1"/>
</dbReference>
<keyword evidence="4" id="KW-0862">Zinc</keyword>
<feature type="domain" description="PARP-type" evidence="6">
    <location>
        <begin position="5"/>
        <end position="86"/>
    </location>
</feature>
<keyword evidence="2" id="KW-0479">Metal-binding</keyword>
<evidence type="ECO:0000256" key="4">
    <source>
        <dbReference type="ARBA" id="ARBA00022833"/>
    </source>
</evidence>
<dbReference type="InterPro" id="IPR006551">
    <property type="entry name" value="Polynucleotide_phosphatase"/>
</dbReference>
<dbReference type="GO" id="GO:0006281">
    <property type="term" value="P:DNA repair"/>
    <property type="evidence" value="ECO:0007669"/>
    <property type="project" value="TreeGrafter"/>
</dbReference>
<dbReference type="Pfam" id="PF08645">
    <property type="entry name" value="PNK3P"/>
    <property type="match status" value="1"/>
</dbReference>
<dbReference type="PANTHER" id="PTHR12083">
    <property type="entry name" value="BIFUNCTIONAL POLYNUCLEOTIDE PHOSPHATASE/KINASE"/>
    <property type="match status" value="1"/>
</dbReference>
<proteinExistence type="predicted"/>
<dbReference type="EMBL" id="GCKF01035373">
    <property type="protein sequence ID" value="JAG96981.1"/>
    <property type="molecule type" value="Transcribed_RNA"/>
</dbReference>
<evidence type="ECO:0000256" key="2">
    <source>
        <dbReference type="ARBA" id="ARBA00022723"/>
    </source>
</evidence>
<keyword evidence="5" id="KW-0539">Nucleus</keyword>
<dbReference type="AlphaFoldDB" id="A0A0D6R2Q3"/>
<dbReference type="GO" id="GO:0046403">
    <property type="term" value="F:polynucleotide 3'-phosphatase activity"/>
    <property type="evidence" value="ECO:0007669"/>
    <property type="project" value="TreeGrafter"/>
</dbReference>
<dbReference type="InterPro" id="IPR001510">
    <property type="entry name" value="Znf_PARP"/>
</dbReference>
<evidence type="ECO:0000256" key="3">
    <source>
        <dbReference type="ARBA" id="ARBA00022771"/>
    </source>
</evidence>
<dbReference type="PANTHER" id="PTHR12083:SF9">
    <property type="entry name" value="BIFUNCTIONAL POLYNUCLEOTIDE PHOSPHATASE_KINASE"/>
    <property type="match status" value="1"/>
</dbReference>
<dbReference type="GO" id="GO:0046404">
    <property type="term" value="F:ATP-dependent polydeoxyribonucleotide 5'-hydroxyl-kinase activity"/>
    <property type="evidence" value="ECO:0007669"/>
    <property type="project" value="TreeGrafter"/>
</dbReference>
<protein>
    <recommendedName>
        <fullName evidence="6">PARP-type domain-containing protein</fullName>
    </recommendedName>
</protein>
<dbReference type="PROSITE" id="PS50064">
    <property type="entry name" value="ZF_PARP_2"/>
    <property type="match status" value="1"/>
</dbReference>
<dbReference type="Gene3D" id="3.30.1740.10">
    <property type="entry name" value="Zinc finger, PARP-type"/>
    <property type="match status" value="1"/>
</dbReference>
<dbReference type="SMART" id="SM01336">
    <property type="entry name" value="zf-PARP"/>
    <property type="match status" value="1"/>
</dbReference>
<dbReference type="InterPro" id="IPR006549">
    <property type="entry name" value="HAD-SF_hydro_IIIA"/>
</dbReference>
<dbReference type="CDD" id="cd01625">
    <property type="entry name" value="HAD_PNP"/>
    <property type="match status" value="1"/>
</dbReference>
<keyword evidence="3" id="KW-0863">Zinc-finger</keyword>
<accession>A0A0D6R2Q3</accession>
<reference evidence="7" key="1">
    <citation type="submission" date="2015-03" db="EMBL/GenBank/DDBJ databases">
        <title>A transcriptome of Araucaria cunninghamii, an australian fine timber species.</title>
        <authorList>
            <person name="Jing Yi C.J.Y."/>
            <person name="Yin San L.Y.S."/>
            <person name="Abdul Karim S.S."/>
            <person name="Wan Azmi N.N."/>
            <person name="Hercus R.R."/>
            <person name="Croft L.L."/>
        </authorList>
    </citation>
    <scope>NUCLEOTIDE SEQUENCE</scope>
    <source>
        <strain evidence="7">MI0301</strain>
        <tissue evidence="7">Leaf</tissue>
    </source>
</reference>
<dbReference type="FunFam" id="3.40.50.1000:FF:000198">
    <property type="entry name" value="Bifunctional polynucleotide phosphatase/kinase"/>
    <property type="match status" value="1"/>
</dbReference>
<dbReference type="NCBIfam" id="TIGR01664">
    <property type="entry name" value="DNA-3'-Pase"/>
    <property type="match status" value="1"/>
</dbReference>
<name>A0A0D6R2Q3_ARACU</name>
<evidence type="ECO:0000256" key="1">
    <source>
        <dbReference type="ARBA" id="ARBA00004123"/>
    </source>
</evidence>
<dbReference type="SUPFAM" id="SSF56784">
    <property type="entry name" value="HAD-like"/>
    <property type="match status" value="1"/>
</dbReference>
<dbReference type="GO" id="GO:0003690">
    <property type="term" value="F:double-stranded DNA binding"/>
    <property type="evidence" value="ECO:0007669"/>
    <property type="project" value="TreeGrafter"/>
</dbReference>
<dbReference type="InterPro" id="IPR023214">
    <property type="entry name" value="HAD_sf"/>
</dbReference>
<evidence type="ECO:0000256" key="5">
    <source>
        <dbReference type="ARBA" id="ARBA00023242"/>
    </source>
</evidence>
<evidence type="ECO:0000313" key="7">
    <source>
        <dbReference type="EMBL" id="JAG96981.1"/>
    </source>
</evidence>